<evidence type="ECO:0000259" key="5">
    <source>
        <dbReference type="PROSITE" id="PS50983"/>
    </source>
</evidence>
<dbReference type="PROSITE" id="PS50983">
    <property type="entry name" value="FE_B12_PBP"/>
    <property type="match status" value="1"/>
</dbReference>
<keyword evidence="4" id="KW-0812">Transmembrane</keyword>
<reference evidence="7 8" key="1">
    <citation type="submission" date="2016-11" db="EMBL/GenBank/DDBJ databases">
        <authorList>
            <person name="Jaros S."/>
            <person name="Januszkiewicz K."/>
            <person name="Wedrychowicz H."/>
        </authorList>
    </citation>
    <scope>NUCLEOTIDE SEQUENCE [LARGE SCALE GENOMIC DNA]</scope>
    <source>
        <strain evidence="7 8">DSM 15212</strain>
    </source>
</reference>
<dbReference type="RefSeq" id="WP_073148104.1">
    <property type="nucleotide sequence ID" value="NZ_FRAG01000011.1"/>
</dbReference>
<name>A0A1M6ML67_PARC5</name>
<dbReference type="GO" id="GO:0071281">
    <property type="term" value="P:cellular response to iron ion"/>
    <property type="evidence" value="ECO:0007669"/>
    <property type="project" value="TreeGrafter"/>
</dbReference>
<evidence type="ECO:0000259" key="6">
    <source>
        <dbReference type="PROSITE" id="PS51272"/>
    </source>
</evidence>
<feature type="domain" description="SLH" evidence="6">
    <location>
        <begin position="368"/>
        <end position="434"/>
    </location>
</feature>
<sequence>MKDIKLRTLIIISIFTLTILFSLRPYLEKSLDRLDFFDTGDYLVDFIDDSNVRIKMNSYAKRIISLYPAHTENLFSLNLDKEIIGVSKSDNYPLAVLDKEAYDYEGEPEKILTAKPDLVLITPFIERENPNFVKTLRRTGINVVSLYPTEFKDFSSYIKKLGMLTGKKNTAKILIENYNHQIQEIKEATKNIDNKVNVFLETSEIEYKTILPNSFAAEAIKIAGGINIAKDAAQIDKRLPIADFGKKAIMENSGNIDIYLSQRGGTFSGGNIHSIVIRPDFDKIKAVQNQRVYTINERLVFHPTIRYIKGIKELCRIFYPDIFDNITPFDSNDNITREALAEVLVRYAHKQIFLPSSRYYKDEHEGHVYGFFGDVPLEHKSFDFIETAVISGYIDSFNIDGVEMFFPKKHVTRDEFAKAVYLLGDVSKKKVHISIKDLNEIENKRIVQTLVDNKIFKLKDGYFYPKEFVSGTEVIEVLNRLK</sequence>
<dbReference type="Proteomes" id="UP000184465">
    <property type="component" value="Unassembled WGS sequence"/>
</dbReference>
<evidence type="ECO:0000256" key="4">
    <source>
        <dbReference type="SAM" id="Phobius"/>
    </source>
</evidence>
<dbReference type="InterPro" id="IPR001119">
    <property type="entry name" value="SLH_dom"/>
</dbReference>
<feature type="transmembrane region" description="Helical" evidence="4">
    <location>
        <begin position="6"/>
        <end position="23"/>
    </location>
</feature>
<dbReference type="InterPro" id="IPR002491">
    <property type="entry name" value="ABC_transptr_periplasmic_BD"/>
</dbReference>
<dbReference type="Pfam" id="PF01497">
    <property type="entry name" value="Peripla_BP_2"/>
    <property type="match status" value="1"/>
</dbReference>
<keyword evidence="8" id="KW-1185">Reference proteome</keyword>
<keyword evidence="4" id="KW-0472">Membrane</keyword>
<dbReference type="Gene3D" id="3.40.50.1980">
    <property type="entry name" value="Nitrogenase molybdenum iron protein domain"/>
    <property type="match status" value="2"/>
</dbReference>
<evidence type="ECO:0000256" key="2">
    <source>
        <dbReference type="ARBA" id="ARBA00022737"/>
    </source>
</evidence>
<feature type="coiled-coil region" evidence="3">
    <location>
        <begin position="168"/>
        <end position="195"/>
    </location>
</feature>
<keyword evidence="3" id="KW-0175">Coiled coil</keyword>
<dbReference type="PANTHER" id="PTHR30535">
    <property type="entry name" value="VITAMIN B12-BINDING PROTEIN"/>
    <property type="match status" value="1"/>
</dbReference>
<keyword evidence="2" id="KW-0677">Repeat</keyword>
<accession>A0A1M6ML67</accession>
<evidence type="ECO:0000256" key="3">
    <source>
        <dbReference type="SAM" id="Coils"/>
    </source>
</evidence>
<evidence type="ECO:0000313" key="7">
    <source>
        <dbReference type="EMBL" id="SHJ84023.1"/>
    </source>
</evidence>
<dbReference type="STRING" id="1121301.SAMN02745912_01285"/>
<dbReference type="SUPFAM" id="SSF53807">
    <property type="entry name" value="Helical backbone' metal receptor"/>
    <property type="match status" value="1"/>
</dbReference>
<evidence type="ECO:0000313" key="8">
    <source>
        <dbReference type="Proteomes" id="UP000184465"/>
    </source>
</evidence>
<dbReference type="PROSITE" id="PS51272">
    <property type="entry name" value="SLH"/>
    <property type="match status" value="1"/>
</dbReference>
<organism evidence="7 8">
    <name type="scientific">Paramaledivibacter caminithermalis (strain DSM 15212 / CIP 107654 / DViRD3)</name>
    <name type="common">Clostridium caminithermale</name>
    <dbReference type="NCBI Taxonomy" id="1121301"/>
    <lineage>
        <taxon>Bacteria</taxon>
        <taxon>Bacillati</taxon>
        <taxon>Bacillota</taxon>
        <taxon>Clostridia</taxon>
        <taxon>Peptostreptococcales</taxon>
        <taxon>Caminicellaceae</taxon>
        <taxon>Paramaledivibacter</taxon>
    </lineage>
</organism>
<feature type="domain" description="Fe/B12 periplasmic-binding" evidence="5">
    <location>
        <begin position="62"/>
        <end position="322"/>
    </location>
</feature>
<evidence type="ECO:0000256" key="1">
    <source>
        <dbReference type="ARBA" id="ARBA00008814"/>
    </source>
</evidence>
<dbReference type="AlphaFoldDB" id="A0A1M6ML67"/>
<gene>
    <name evidence="7" type="ORF">SAMN02745912_01285</name>
</gene>
<dbReference type="EMBL" id="FRAG01000011">
    <property type="protein sequence ID" value="SHJ84023.1"/>
    <property type="molecule type" value="Genomic_DNA"/>
</dbReference>
<proteinExistence type="inferred from homology"/>
<keyword evidence="4" id="KW-1133">Transmembrane helix</keyword>
<dbReference type="PANTHER" id="PTHR30535:SF34">
    <property type="entry name" value="MOLYBDATE-BINDING PROTEIN MOLA"/>
    <property type="match status" value="1"/>
</dbReference>
<dbReference type="InterPro" id="IPR050902">
    <property type="entry name" value="ABC_Transporter_SBP"/>
</dbReference>
<comment type="similarity">
    <text evidence="1">Belongs to the bacterial solute-binding protein 8 family.</text>
</comment>
<protein>
    <submittedName>
        <fullName evidence="7">Iron complex transport system substrate-binding protein</fullName>
    </submittedName>
</protein>